<proteinExistence type="predicted"/>
<organism evidence="1 2">
    <name type="scientific">Dendrobium chrysotoxum</name>
    <name type="common">Orchid</name>
    <dbReference type="NCBI Taxonomy" id="161865"/>
    <lineage>
        <taxon>Eukaryota</taxon>
        <taxon>Viridiplantae</taxon>
        <taxon>Streptophyta</taxon>
        <taxon>Embryophyta</taxon>
        <taxon>Tracheophyta</taxon>
        <taxon>Spermatophyta</taxon>
        <taxon>Magnoliopsida</taxon>
        <taxon>Liliopsida</taxon>
        <taxon>Asparagales</taxon>
        <taxon>Orchidaceae</taxon>
        <taxon>Epidendroideae</taxon>
        <taxon>Malaxideae</taxon>
        <taxon>Dendrobiinae</taxon>
        <taxon>Dendrobium</taxon>
    </lineage>
</organism>
<keyword evidence="2" id="KW-1185">Reference proteome</keyword>
<comment type="caution">
    <text evidence="1">The sequence shown here is derived from an EMBL/GenBank/DDBJ whole genome shotgun (WGS) entry which is preliminary data.</text>
</comment>
<gene>
    <name evidence="1" type="ORF">IEQ34_007643</name>
</gene>
<dbReference type="EMBL" id="JAGFBR010000008">
    <property type="protein sequence ID" value="KAH0463061.1"/>
    <property type="molecule type" value="Genomic_DNA"/>
</dbReference>
<evidence type="ECO:0000313" key="1">
    <source>
        <dbReference type="EMBL" id="KAH0463061.1"/>
    </source>
</evidence>
<dbReference type="Proteomes" id="UP000775213">
    <property type="component" value="Unassembled WGS sequence"/>
</dbReference>
<dbReference type="InterPro" id="IPR036426">
    <property type="entry name" value="Bulb-type_lectin_dom_sf"/>
</dbReference>
<evidence type="ECO:0000313" key="2">
    <source>
        <dbReference type="Proteomes" id="UP000775213"/>
    </source>
</evidence>
<name>A0AAV7H1Z3_DENCH</name>
<protein>
    <submittedName>
        <fullName evidence="1">Uncharacterized protein</fullName>
    </submittedName>
</protein>
<dbReference type="SUPFAM" id="SSF51110">
    <property type="entry name" value="alpha-D-mannose-specific plant lectins"/>
    <property type="match status" value="1"/>
</dbReference>
<sequence length="118" mass="14074">MRRLPLKIFQTIKNPFMFRMQQDYNLIFYYNNTSIWASRIDNKGSYCITRFDHAILTNNSSGRRWDKCYLIIQLDHIVNFYNSKNTAIWATNSILFSHFKGTNLVSTNDHNKMQDLIP</sequence>
<dbReference type="AlphaFoldDB" id="A0AAV7H1Z3"/>
<reference evidence="1 2" key="1">
    <citation type="journal article" date="2021" name="Hortic Res">
        <title>Chromosome-scale assembly of the Dendrobium chrysotoxum genome enhances the understanding of orchid evolution.</title>
        <authorList>
            <person name="Zhang Y."/>
            <person name="Zhang G.Q."/>
            <person name="Zhang D."/>
            <person name="Liu X.D."/>
            <person name="Xu X.Y."/>
            <person name="Sun W.H."/>
            <person name="Yu X."/>
            <person name="Zhu X."/>
            <person name="Wang Z.W."/>
            <person name="Zhao X."/>
            <person name="Zhong W.Y."/>
            <person name="Chen H."/>
            <person name="Yin W.L."/>
            <person name="Huang T."/>
            <person name="Niu S.C."/>
            <person name="Liu Z.J."/>
        </authorList>
    </citation>
    <scope>NUCLEOTIDE SEQUENCE [LARGE SCALE GENOMIC DNA]</scope>
    <source>
        <strain evidence="1">Lindl</strain>
    </source>
</reference>
<dbReference type="Gene3D" id="2.90.10.10">
    <property type="entry name" value="Bulb-type lectin domain"/>
    <property type="match status" value="1"/>
</dbReference>
<accession>A0AAV7H1Z3</accession>